<organism evidence="11 12">
    <name type="scientific">Takifugu rubripes</name>
    <name type="common">Japanese pufferfish</name>
    <name type="synonym">Fugu rubripes</name>
    <dbReference type="NCBI Taxonomy" id="31033"/>
    <lineage>
        <taxon>Eukaryota</taxon>
        <taxon>Metazoa</taxon>
        <taxon>Chordata</taxon>
        <taxon>Craniata</taxon>
        <taxon>Vertebrata</taxon>
        <taxon>Euteleostomi</taxon>
        <taxon>Actinopterygii</taxon>
        <taxon>Neopterygii</taxon>
        <taxon>Teleostei</taxon>
        <taxon>Neoteleostei</taxon>
        <taxon>Acanthomorphata</taxon>
        <taxon>Eupercaria</taxon>
        <taxon>Tetraodontiformes</taxon>
        <taxon>Tetradontoidea</taxon>
        <taxon>Tetraodontidae</taxon>
        <taxon>Takifugu</taxon>
    </lineage>
</organism>
<sequence>MANKSWVIYQATLLLVVNLSYGAASKRFSALEPPKDLAILDPGFLGYLEIVWSPPANLPNATQCLTRYQLEYFDTYSGKWSGVRTPLTSHRVQFDLMKNVSVRVYTLLSGPCTNGKMITSKNYTELVYKPPRTGTYIPKSSRMRDKIHHLKAFIVKSPPTPPTNSGAANTEVQDFVCVNYNMMTIECTWQRGAKTPDNAQQRLYFWHKNLERAQECPKYIISRGFRSGCQFTGTSLPLFTDVNICVNGSSPEGPLQAKFISLQIQNHIKPPTTEKVDVRAGPDSLVIAWEHPVGGAPEHCLEWEVERQLQGPDGKTTRELTLTTQKNLTLPSGNQKEKNCFSVRSKLQNYCVEKGLWSDWSRPACLPEKTDSIPGAHLDISVYFYAVAVIASLVLFLCVTSAAFKVRKSASKPSTAFG</sequence>
<feature type="chain" id="PRO_5025522219" description="Fibronectin type-III domain-containing protein" evidence="9">
    <location>
        <begin position="23"/>
        <end position="418"/>
    </location>
</feature>
<evidence type="ECO:0000256" key="6">
    <source>
        <dbReference type="ARBA" id="ARBA00023170"/>
    </source>
</evidence>
<evidence type="ECO:0000256" key="2">
    <source>
        <dbReference type="ARBA" id="ARBA00022692"/>
    </source>
</evidence>
<dbReference type="SUPFAM" id="SSF49265">
    <property type="entry name" value="Fibronectin type III"/>
    <property type="match status" value="3"/>
</dbReference>
<evidence type="ECO:0000256" key="8">
    <source>
        <dbReference type="SAM" id="Phobius"/>
    </source>
</evidence>
<keyword evidence="7" id="KW-0325">Glycoprotein</keyword>
<reference evidence="11" key="3">
    <citation type="submission" date="2025-09" db="UniProtKB">
        <authorList>
            <consortium name="Ensembl"/>
        </authorList>
    </citation>
    <scope>IDENTIFICATION</scope>
</reference>
<dbReference type="Ensembl" id="ENSTRUT00000078610.1">
    <property type="protein sequence ID" value="ENSTRUP00000084563.1"/>
    <property type="gene ID" value="ENSTRUG00000016772.3"/>
</dbReference>
<evidence type="ECO:0000313" key="11">
    <source>
        <dbReference type="Ensembl" id="ENSTRUP00000084563.1"/>
    </source>
</evidence>
<dbReference type="PANTHER" id="PTHR23037">
    <property type="entry name" value="CYTOKINE RECEPTOR"/>
    <property type="match status" value="1"/>
</dbReference>
<dbReference type="PROSITE" id="PS50853">
    <property type="entry name" value="FN3"/>
    <property type="match status" value="1"/>
</dbReference>
<keyword evidence="12" id="KW-1185">Reference proteome</keyword>
<keyword evidence="6" id="KW-0675">Receptor</keyword>
<feature type="domain" description="Fibronectin type-III" evidence="10">
    <location>
        <begin position="270"/>
        <end position="369"/>
    </location>
</feature>
<evidence type="ECO:0000256" key="1">
    <source>
        <dbReference type="ARBA" id="ARBA00004479"/>
    </source>
</evidence>
<keyword evidence="3 9" id="KW-0732">Signal</keyword>
<evidence type="ECO:0000256" key="9">
    <source>
        <dbReference type="SAM" id="SignalP"/>
    </source>
</evidence>
<dbReference type="GO" id="GO:0004896">
    <property type="term" value="F:cytokine receptor activity"/>
    <property type="evidence" value="ECO:0007669"/>
    <property type="project" value="TreeGrafter"/>
</dbReference>
<reference evidence="11 12" key="1">
    <citation type="journal article" date="2011" name="Genome Biol. Evol.">
        <title>Integration of the genetic map and genome assembly of fugu facilitates insights into distinct features of genome evolution in teleosts and mammals.</title>
        <authorList>
            <person name="Kai W."/>
            <person name="Kikuchi K."/>
            <person name="Tohari S."/>
            <person name="Chew A.K."/>
            <person name="Tay A."/>
            <person name="Fujiwara A."/>
            <person name="Hosoya S."/>
            <person name="Suetake H."/>
            <person name="Naruse K."/>
            <person name="Brenner S."/>
            <person name="Suzuki Y."/>
            <person name="Venkatesh B."/>
        </authorList>
    </citation>
    <scope>NUCLEOTIDE SEQUENCE [LARGE SCALE GENOMIC DNA]</scope>
</reference>
<dbReference type="InterPro" id="IPR003961">
    <property type="entry name" value="FN3_dom"/>
</dbReference>
<dbReference type="Proteomes" id="UP000005226">
    <property type="component" value="Chromosome 15"/>
</dbReference>
<feature type="transmembrane region" description="Helical" evidence="8">
    <location>
        <begin position="382"/>
        <end position="404"/>
    </location>
</feature>
<dbReference type="Pfam" id="PF09240">
    <property type="entry name" value="IL6Ra-bind"/>
    <property type="match status" value="1"/>
</dbReference>
<keyword evidence="2 8" id="KW-0812">Transmembrane</keyword>
<accession>A0A674PG00</accession>
<dbReference type="GO" id="GO:0009897">
    <property type="term" value="C:external side of plasma membrane"/>
    <property type="evidence" value="ECO:0007669"/>
    <property type="project" value="TreeGrafter"/>
</dbReference>
<feature type="signal peptide" evidence="9">
    <location>
        <begin position="1"/>
        <end position="22"/>
    </location>
</feature>
<evidence type="ECO:0000313" key="12">
    <source>
        <dbReference type="Proteomes" id="UP000005226"/>
    </source>
</evidence>
<evidence type="ECO:0000256" key="3">
    <source>
        <dbReference type="ARBA" id="ARBA00022729"/>
    </source>
</evidence>
<dbReference type="InterPro" id="IPR036116">
    <property type="entry name" value="FN3_sf"/>
</dbReference>
<comment type="subcellular location">
    <subcellularLocation>
        <location evidence="1">Membrane</location>
        <topology evidence="1">Single-pass type I membrane protein</topology>
    </subcellularLocation>
</comment>
<keyword evidence="5 8" id="KW-0472">Membrane</keyword>
<dbReference type="AlphaFoldDB" id="A0A674PG00"/>
<dbReference type="InterPro" id="IPR013783">
    <property type="entry name" value="Ig-like_fold"/>
</dbReference>
<dbReference type="Gene3D" id="2.60.40.10">
    <property type="entry name" value="Immunoglobulins"/>
    <property type="match status" value="3"/>
</dbReference>
<dbReference type="GeneTree" id="ENSGT00940000164309"/>
<evidence type="ECO:0000256" key="4">
    <source>
        <dbReference type="ARBA" id="ARBA00022989"/>
    </source>
</evidence>
<proteinExistence type="predicted"/>
<evidence type="ECO:0000259" key="10">
    <source>
        <dbReference type="PROSITE" id="PS50853"/>
    </source>
</evidence>
<evidence type="ECO:0000256" key="7">
    <source>
        <dbReference type="ARBA" id="ARBA00023180"/>
    </source>
</evidence>
<name>A0A674PG00_TAKRU</name>
<evidence type="ECO:0000256" key="5">
    <source>
        <dbReference type="ARBA" id="ARBA00023136"/>
    </source>
</evidence>
<keyword evidence="4 8" id="KW-1133">Transmembrane helix</keyword>
<gene>
    <name evidence="11" type="primary">il13ra2</name>
</gene>
<dbReference type="InterPro" id="IPR015321">
    <property type="entry name" value="TypeI_recpt_CBD"/>
</dbReference>
<dbReference type="PANTHER" id="PTHR23037:SF45">
    <property type="entry name" value="INTERLEUKIN 13 RECEPTOR SUBUNIT ALPHA 2"/>
    <property type="match status" value="1"/>
</dbReference>
<protein>
    <recommendedName>
        <fullName evidence="10">Fibronectin type-III domain-containing protein</fullName>
    </recommendedName>
</protein>
<dbReference type="InParanoid" id="A0A674PG00"/>
<dbReference type="OMA" id="GPIPSQC"/>
<reference evidence="11" key="2">
    <citation type="submission" date="2025-08" db="UniProtKB">
        <authorList>
            <consortium name="Ensembl"/>
        </authorList>
    </citation>
    <scope>IDENTIFICATION</scope>
</reference>